<evidence type="ECO:0000259" key="10">
    <source>
        <dbReference type="Pfam" id="PF01035"/>
    </source>
</evidence>
<evidence type="ECO:0000256" key="1">
    <source>
        <dbReference type="ARBA" id="ARBA00001286"/>
    </source>
</evidence>
<dbReference type="AlphaFoldDB" id="A0A545ST89"/>
<dbReference type="GO" id="GO:0032259">
    <property type="term" value="P:methylation"/>
    <property type="evidence" value="ECO:0007669"/>
    <property type="project" value="UniProtKB-KW"/>
</dbReference>
<dbReference type="InterPro" id="IPR036631">
    <property type="entry name" value="MGMT_N_sf"/>
</dbReference>
<dbReference type="SUPFAM" id="SSF53155">
    <property type="entry name" value="Methylated DNA-protein cysteine methyltransferase domain"/>
    <property type="match status" value="1"/>
</dbReference>
<evidence type="ECO:0000313" key="12">
    <source>
        <dbReference type="EMBL" id="TQV68172.1"/>
    </source>
</evidence>
<evidence type="ECO:0000313" key="13">
    <source>
        <dbReference type="Proteomes" id="UP000319732"/>
    </source>
</evidence>
<dbReference type="EMBL" id="VHSG01000029">
    <property type="protein sequence ID" value="TQV68172.1"/>
    <property type="molecule type" value="Genomic_DNA"/>
</dbReference>
<dbReference type="InterPro" id="IPR036217">
    <property type="entry name" value="MethylDNA_cys_MeTrfase_DNAb"/>
</dbReference>
<dbReference type="InterPro" id="IPR023546">
    <property type="entry name" value="MGMT"/>
</dbReference>
<dbReference type="InterPro" id="IPR001497">
    <property type="entry name" value="MethylDNA_cys_MeTrfase_AS"/>
</dbReference>
<dbReference type="InterPro" id="IPR036388">
    <property type="entry name" value="WH-like_DNA-bd_sf"/>
</dbReference>
<reference evidence="12 13" key="1">
    <citation type="submission" date="2019-06" db="EMBL/GenBank/DDBJ databases">
        <title>Whole genome sequence for Cellvibrionaceae sp. R142.</title>
        <authorList>
            <person name="Wang G."/>
        </authorList>
    </citation>
    <scope>NUCLEOTIDE SEQUENCE [LARGE SCALE GENOMIC DNA]</scope>
    <source>
        <strain evidence="12 13">R142</strain>
    </source>
</reference>
<comment type="catalytic activity">
    <reaction evidence="8 9">
        <text>a 6-O-methyl-2'-deoxyguanosine in DNA + L-cysteinyl-[protein] = S-methyl-L-cysteinyl-[protein] + a 2'-deoxyguanosine in DNA</text>
        <dbReference type="Rhea" id="RHEA:24000"/>
        <dbReference type="Rhea" id="RHEA-COMP:10131"/>
        <dbReference type="Rhea" id="RHEA-COMP:10132"/>
        <dbReference type="Rhea" id="RHEA-COMP:11367"/>
        <dbReference type="Rhea" id="RHEA-COMP:11368"/>
        <dbReference type="ChEBI" id="CHEBI:29950"/>
        <dbReference type="ChEBI" id="CHEBI:82612"/>
        <dbReference type="ChEBI" id="CHEBI:85445"/>
        <dbReference type="ChEBI" id="CHEBI:85448"/>
        <dbReference type="EC" id="2.1.1.63"/>
    </reaction>
</comment>
<dbReference type="OrthoDB" id="9802228at2"/>
<dbReference type="GO" id="GO:0006307">
    <property type="term" value="P:DNA alkylation repair"/>
    <property type="evidence" value="ECO:0007669"/>
    <property type="project" value="UniProtKB-UniRule"/>
</dbReference>
<evidence type="ECO:0000256" key="7">
    <source>
        <dbReference type="ARBA" id="ARBA00023204"/>
    </source>
</evidence>
<dbReference type="Pfam" id="PF01035">
    <property type="entry name" value="DNA_binding_1"/>
    <property type="match status" value="1"/>
</dbReference>
<evidence type="ECO:0000256" key="6">
    <source>
        <dbReference type="ARBA" id="ARBA00022763"/>
    </source>
</evidence>
<comment type="subcellular location">
    <subcellularLocation>
        <location evidence="9">Cytoplasm</location>
    </subcellularLocation>
</comment>
<dbReference type="RefSeq" id="WP_142929513.1">
    <property type="nucleotide sequence ID" value="NZ_ML660107.1"/>
</dbReference>
<dbReference type="PROSITE" id="PS00374">
    <property type="entry name" value="MGMT"/>
    <property type="match status" value="1"/>
</dbReference>
<dbReference type="CDD" id="cd06445">
    <property type="entry name" value="ATase"/>
    <property type="match status" value="1"/>
</dbReference>
<keyword evidence="6 9" id="KW-0227">DNA damage</keyword>
<dbReference type="Proteomes" id="UP000319732">
    <property type="component" value="Unassembled WGS sequence"/>
</dbReference>
<comment type="function">
    <text evidence="9">Involved in the cellular defense against the biological effects of O6-methylguanine (O6-MeG) and O4-methylthymine (O4-MeT) in DNA. Repairs the methylated nucleobase in DNA by stoichiometrically transferring the methyl group to a cysteine residue in the enzyme. This is a suicide reaction: the enzyme is irreversibly inactivated.</text>
</comment>
<evidence type="ECO:0000259" key="11">
    <source>
        <dbReference type="Pfam" id="PF02870"/>
    </source>
</evidence>
<dbReference type="Gene3D" id="3.30.160.70">
    <property type="entry name" value="Methylated DNA-protein cysteine methyltransferase domain"/>
    <property type="match status" value="1"/>
</dbReference>
<comment type="similarity">
    <text evidence="2 9">Belongs to the MGMT family.</text>
</comment>
<sequence length="160" mass="17863">MHYDYLETPCGPLLIAGGDDGLHFVEFQDGERPRPIQADWEQQEKPLREAKKQLAAYFKGELKQFDLPLALLGTEFQRQVWEALQAIPYGETISYQTLAQRIGKPKAVRAVGAANGRNRLPVVIPCHRVIGSNGSLTGFAGGVPIKQWLLDHESALRRLC</sequence>
<feature type="domain" description="Methylguanine DNA methyltransferase ribonuclease-like" evidence="11">
    <location>
        <begin position="1"/>
        <end position="71"/>
    </location>
</feature>
<evidence type="ECO:0000256" key="8">
    <source>
        <dbReference type="ARBA" id="ARBA00049348"/>
    </source>
</evidence>
<comment type="catalytic activity">
    <reaction evidence="1 9">
        <text>a 4-O-methyl-thymidine in DNA + L-cysteinyl-[protein] = a thymidine in DNA + S-methyl-L-cysteinyl-[protein]</text>
        <dbReference type="Rhea" id="RHEA:53428"/>
        <dbReference type="Rhea" id="RHEA-COMP:10131"/>
        <dbReference type="Rhea" id="RHEA-COMP:10132"/>
        <dbReference type="Rhea" id="RHEA-COMP:13555"/>
        <dbReference type="Rhea" id="RHEA-COMP:13556"/>
        <dbReference type="ChEBI" id="CHEBI:29950"/>
        <dbReference type="ChEBI" id="CHEBI:82612"/>
        <dbReference type="ChEBI" id="CHEBI:137386"/>
        <dbReference type="ChEBI" id="CHEBI:137387"/>
        <dbReference type="EC" id="2.1.1.63"/>
    </reaction>
</comment>
<keyword evidence="4 9" id="KW-0489">Methyltransferase</keyword>
<comment type="caution">
    <text evidence="12">The sequence shown here is derived from an EMBL/GenBank/DDBJ whole genome shotgun (WGS) entry which is preliminary data.</text>
</comment>
<organism evidence="12 13">
    <name type="scientific">Exilibacterium tricleocarpae</name>
    <dbReference type="NCBI Taxonomy" id="2591008"/>
    <lineage>
        <taxon>Bacteria</taxon>
        <taxon>Pseudomonadati</taxon>
        <taxon>Pseudomonadota</taxon>
        <taxon>Gammaproteobacteria</taxon>
        <taxon>Cellvibrionales</taxon>
        <taxon>Cellvibrionaceae</taxon>
        <taxon>Exilibacterium</taxon>
    </lineage>
</organism>
<gene>
    <name evidence="12" type="ORF">FKG94_24110</name>
</gene>
<protein>
    <recommendedName>
        <fullName evidence="9">Methylated-DNA--protein-cysteine methyltransferase</fullName>
        <ecNumber evidence="9">2.1.1.63</ecNumber>
    </recommendedName>
    <alternativeName>
        <fullName evidence="9">6-O-methylguanine-DNA methyltransferase</fullName>
        <shortName evidence="9">MGMT</shortName>
    </alternativeName>
    <alternativeName>
        <fullName evidence="9">O-6-methylguanine-DNA-alkyltransferase</fullName>
    </alternativeName>
</protein>
<feature type="active site" description="Nucleophile; methyl group acceptor" evidence="9">
    <location>
        <position position="126"/>
    </location>
</feature>
<evidence type="ECO:0000256" key="5">
    <source>
        <dbReference type="ARBA" id="ARBA00022679"/>
    </source>
</evidence>
<name>A0A545ST89_9GAMM</name>
<dbReference type="FunFam" id="1.10.10.10:FF:000214">
    <property type="entry name" value="Methylated-DNA--protein-cysteine methyltransferase"/>
    <property type="match status" value="1"/>
</dbReference>
<dbReference type="GO" id="GO:0005737">
    <property type="term" value="C:cytoplasm"/>
    <property type="evidence" value="ECO:0007669"/>
    <property type="project" value="UniProtKB-SubCell"/>
</dbReference>
<accession>A0A545ST89</accession>
<dbReference type="Pfam" id="PF02870">
    <property type="entry name" value="Methyltransf_1N"/>
    <property type="match status" value="1"/>
</dbReference>
<dbReference type="Gene3D" id="1.10.10.10">
    <property type="entry name" value="Winged helix-like DNA-binding domain superfamily/Winged helix DNA-binding domain"/>
    <property type="match status" value="1"/>
</dbReference>
<evidence type="ECO:0000256" key="3">
    <source>
        <dbReference type="ARBA" id="ARBA00022490"/>
    </source>
</evidence>
<dbReference type="NCBIfam" id="TIGR00589">
    <property type="entry name" value="ogt"/>
    <property type="match status" value="1"/>
</dbReference>
<dbReference type="SUPFAM" id="SSF46767">
    <property type="entry name" value="Methylated DNA-protein cysteine methyltransferase, C-terminal domain"/>
    <property type="match status" value="1"/>
</dbReference>
<dbReference type="InterPro" id="IPR014048">
    <property type="entry name" value="MethylDNA_cys_MeTrfase_DNA-bd"/>
</dbReference>
<evidence type="ECO:0000256" key="4">
    <source>
        <dbReference type="ARBA" id="ARBA00022603"/>
    </source>
</evidence>
<proteinExistence type="inferred from homology"/>
<dbReference type="PANTHER" id="PTHR10815">
    <property type="entry name" value="METHYLATED-DNA--PROTEIN-CYSTEINE METHYLTRANSFERASE"/>
    <property type="match status" value="1"/>
</dbReference>
<dbReference type="InterPro" id="IPR008332">
    <property type="entry name" value="MethylG_MeTrfase_N"/>
</dbReference>
<dbReference type="HAMAP" id="MF_00772">
    <property type="entry name" value="OGT"/>
    <property type="match status" value="1"/>
</dbReference>
<keyword evidence="13" id="KW-1185">Reference proteome</keyword>
<keyword evidence="5 9" id="KW-0808">Transferase</keyword>
<keyword evidence="7 9" id="KW-0234">DNA repair</keyword>
<evidence type="ECO:0000256" key="2">
    <source>
        <dbReference type="ARBA" id="ARBA00008711"/>
    </source>
</evidence>
<keyword evidence="3 9" id="KW-0963">Cytoplasm</keyword>
<feature type="domain" description="Methylated-DNA-[protein]-cysteine S-methyltransferase DNA binding" evidence="10">
    <location>
        <begin position="75"/>
        <end position="154"/>
    </location>
</feature>
<comment type="miscellaneous">
    <text evidence="9">This enzyme catalyzes only one turnover and therefore is not strictly catalytic. According to one definition, an enzyme is a biocatalyst that acts repeatedly and over many reaction cycles.</text>
</comment>
<dbReference type="EC" id="2.1.1.63" evidence="9"/>
<evidence type="ECO:0000256" key="9">
    <source>
        <dbReference type="HAMAP-Rule" id="MF_00772"/>
    </source>
</evidence>
<dbReference type="GO" id="GO:0003908">
    <property type="term" value="F:methylated-DNA-[protein]-cysteine S-methyltransferase activity"/>
    <property type="evidence" value="ECO:0007669"/>
    <property type="project" value="UniProtKB-UniRule"/>
</dbReference>
<dbReference type="PANTHER" id="PTHR10815:SF5">
    <property type="entry name" value="METHYLATED-DNA--PROTEIN-CYSTEINE METHYLTRANSFERASE"/>
    <property type="match status" value="1"/>
</dbReference>